<gene>
    <name evidence="1" type="ORF">CP500_016655</name>
</gene>
<evidence type="ECO:0000313" key="1">
    <source>
        <dbReference type="EMBL" id="PHX54343.1"/>
    </source>
</evidence>
<evidence type="ECO:0008006" key="3">
    <source>
        <dbReference type="Google" id="ProtNLM"/>
    </source>
</evidence>
<comment type="caution">
    <text evidence="1">The sequence shown here is derived from an EMBL/GenBank/DDBJ whole genome shotgun (WGS) entry which is preliminary data.</text>
</comment>
<protein>
    <recommendedName>
        <fullName evidence="3">Tetratricopeptide repeat-containing protein</fullName>
    </recommendedName>
</protein>
<dbReference type="EMBL" id="NXIB02000107">
    <property type="protein sequence ID" value="PHX54343.1"/>
    <property type="molecule type" value="Genomic_DNA"/>
</dbReference>
<name>A0A2G4EXT0_9CYAN</name>
<evidence type="ECO:0000313" key="2">
    <source>
        <dbReference type="Proteomes" id="UP000226442"/>
    </source>
</evidence>
<dbReference type="AlphaFoldDB" id="A0A2G4EXT0"/>
<proteinExistence type="predicted"/>
<sequence length="62" mass="6742">MLGFADALPNLQNLLQNLCEKLARALDSEVRSETPQTFANSVLKLGKLLQLMGREAEAIEAG</sequence>
<keyword evidence="2" id="KW-1185">Reference proteome</keyword>
<reference evidence="1" key="1">
    <citation type="submission" date="2017-10" db="EMBL/GenBank/DDBJ databases">
        <title>Draft genome sequence of the planktic cyanobacteria Tychonema bourrellyi isolated from alpine lentic freshwater.</title>
        <authorList>
            <person name="Tett A."/>
            <person name="Armanini F."/>
            <person name="Asnicar F."/>
            <person name="Boscaini A."/>
            <person name="Pasolli E."/>
            <person name="Zolfo M."/>
            <person name="Donati C."/>
            <person name="Salmaso N."/>
            <person name="Segata N."/>
        </authorList>
    </citation>
    <scope>NUCLEOTIDE SEQUENCE</scope>
    <source>
        <strain evidence="1">FEM_GT703</strain>
    </source>
</reference>
<organism evidence="1 2">
    <name type="scientific">Tychonema bourrellyi FEM_GT703</name>
    <dbReference type="NCBI Taxonomy" id="2040638"/>
    <lineage>
        <taxon>Bacteria</taxon>
        <taxon>Bacillati</taxon>
        <taxon>Cyanobacteriota</taxon>
        <taxon>Cyanophyceae</taxon>
        <taxon>Oscillatoriophycideae</taxon>
        <taxon>Oscillatoriales</taxon>
        <taxon>Microcoleaceae</taxon>
        <taxon>Tychonema</taxon>
    </lineage>
</organism>
<dbReference type="Proteomes" id="UP000226442">
    <property type="component" value="Unassembled WGS sequence"/>
</dbReference>
<accession>A0A2G4EXT0</accession>